<accession>A0A2S6I7Q7</accession>
<evidence type="ECO:0000313" key="2">
    <source>
        <dbReference type="Proteomes" id="UP000237662"/>
    </source>
</evidence>
<reference evidence="1 2" key="1">
    <citation type="submission" date="2018-02" db="EMBL/GenBank/DDBJ databases">
        <title>Genomic Encyclopedia of Archaeal and Bacterial Type Strains, Phase II (KMG-II): from individual species to whole genera.</title>
        <authorList>
            <person name="Goeker M."/>
        </authorList>
    </citation>
    <scope>NUCLEOTIDE SEQUENCE [LARGE SCALE GENOMIC DNA]</scope>
    <source>
        <strain evidence="1 2">DSM 29526</strain>
    </source>
</reference>
<evidence type="ECO:0000313" key="1">
    <source>
        <dbReference type="EMBL" id="PPK87531.1"/>
    </source>
</evidence>
<keyword evidence="2" id="KW-1185">Reference proteome</keyword>
<comment type="caution">
    <text evidence="1">The sequence shown here is derived from an EMBL/GenBank/DDBJ whole genome shotgun (WGS) entry which is preliminary data.</text>
</comment>
<dbReference type="RefSeq" id="WP_104418128.1">
    <property type="nucleotide sequence ID" value="NZ_PTJC01000005.1"/>
</dbReference>
<dbReference type="Proteomes" id="UP000237662">
    <property type="component" value="Unassembled WGS sequence"/>
</dbReference>
<dbReference type="OrthoDB" id="8479124at2"/>
<gene>
    <name evidence="1" type="ORF">CLV84_0474</name>
</gene>
<organism evidence="1 2">
    <name type="scientific">Neolewinella xylanilytica</name>
    <dbReference type="NCBI Taxonomy" id="1514080"/>
    <lineage>
        <taxon>Bacteria</taxon>
        <taxon>Pseudomonadati</taxon>
        <taxon>Bacteroidota</taxon>
        <taxon>Saprospiria</taxon>
        <taxon>Saprospirales</taxon>
        <taxon>Lewinellaceae</taxon>
        <taxon>Neolewinella</taxon>
    </lineage>
</organism>
<name>A0A2S6I7Q7_9BACT</name>
<dbReference type="InterPro" id="IPR029044">
    <property type="entry name" value="Nucleotide-diphossugar_trans"/>
</dbReference>
<proteinExistence type="predicted"/>
<dbReference type="SUPFAM" id="SSF53448">
    <property type="entry name" value="Nucleotide-diphospho-sugar transferases"/>
    <property type="match status" value="1"/>
</dbReference>
<sequence length="308" mass="35258">MKILTTLAERDYFLGFAALLNSVVHYGTYVDKVIVGYRGELPEWLPPLRVSNHGREFTTPEGLPVELVELSGSKHMVHEKPKWFAHVSDVLAPDATEYFFFDSDIIINTRMSFFGEWVAEGIGICGDVNFLFDPTHPIRLKWAKLAEANGLTVRNQIHGFYNSGFLAWTQEQKPFIADWNRAFSILAPKSGDMKQFRVFDRTAMVQSTNQDSFNLAMMITEVPLSVIGPEAMSFINGMQLMFHPIGAKPWKRDFGKDFLQGRAPRQADIQFWRHVNGTALQPLPVAKANRTLKYSRALRWLGRFYHRL</sequence>
<protein>
    <submittedName>
        <fullName evidence="1">Uncharacterized protein</fullName>
    </submittedName>
</protein>
<dbReference type="AlphaFoldDB" id="A0A2S6I7Q7"/>
<dbReference type="EMBL" id="PTJC01000005">
    <property type="protein sequence ID" value="PPK87531.1"/>
    <property type="molecule type" value="Genomic_DNA"/>
</dbReference>